<keyword evidence="3" id="KW-1185">Reference proteome</keyword>
<name>A0A3L8SME2_CHLGU</name>
<feature type="non-terminal residue" evidence="2">
    <location>
        <position position="59"/>
    </location>
</feature>
<evidence type="ECO:0000313" key="2">
    <source>
        <dbReference type="EMBL" id="RLW04396.1"/>
    </source>
</evidence>
<dbReference type="EMBL" id="QUSF01000013">
    <property type="protein sequence ID" value="RLW04396.1"/>
    <property type="molecule type" value="Genomic_DNA"/>
</dbReference>
<gene>
    <name evidence="2" type="ORF">DV515_00005765</name>
</gene>
<comment type="caution">
    <text evidence="2">The sequence shown here is derived from an EMBL/GenBank/DDBJ whole genome shotgun (WGS) entry which is preliminary data.</text>
</comment>
<dbReference type="Proteomes" id="UP000276834">
    <property type="component" value="Unassembled WGS sequence"/>
</dbReference>
<reference evidence="2 3" key="1">
    <citation type="journal article" date="2018" name="Proc. R. Soc. B">
        <title>A non-coding region near Follistatin controls head colour polymorphism in the Gouldian finch.</title>
        <authorList>
            <person name="Toomey M.B."/>
            <person name="Marques C.I."/>
            <person name="Andrade P."/>
            <person name="Araujo P.M."/>
            <person name="Sabatino S."/>
            <person name="Gazda M.A."/>
            <person name="Afonso S."/>
            <person name="Lopes R.J."/>
            <person name="Corbo J.C."/>
            <person name="Carneiro M."/>
        </authorList>
    </citation>
    <scope>NUCLEOTIDE SEQUENCE [LARGE SCALE GENOMIC DNA]</scope>
    <source>
        <strain evidence="2">Red01</strain>
        <tissue evidence="2">Muscle</tissue>
    </source>
</reference>
<sequence length="59" mass="7074">MDYFMMAVVILSLILPDIDSVQTPVFQRNKNMKSAKWLLLTLHWKEGKQHPENKIQERY</sequence>
<accession>A0A3L8SME2</accession>
<feature type="signal peptide" evidence="1">
    <location>
        <begin position="1"/>
        <end position="20"/>
    </location>
</feature>
<keyword evidence="1" id="KW-0732">Signal</keyword>
<protein>
    <submittedName>
        <fullName evidence="2">Uncharacterized protein</fullName>
    </submittedName>
</protein>
<evidence type="ECO:0000313" key="3">
    <source>
        <dbReference type="Proteomes" id="UP000276834"/>
    </source>
</evidence>
<evidence type="ECO:0000256" key="1">
    <source>
        <dbReference type="SAM" id="SignalP"/>
    </source>
</evidence>
<dbReference type="AlphaFoldDB" id="A0A3L8SME2"/>
<organism evidence="2 3">
    <name type="scientific">Chloebia gouldiae</name>
    <name type="common">Gouldian finch</name>
    <name type="synonym">Erythrura gouldiae</name>
    <dbReference type="NCBI Taxonomy" id="44316"/>
    <lineage>
        <taxon>Eukaryota</taxon>
        <taxon>Metazoa</taxon>
        <taxon>Chordata</taxon>
        <taxon>Craniata</taxon>
        <taxon>Vertebrata</taxon>
        <taxon>Euteleostomi</taxon>
        <taxon>Archelosauria</taxon>
        <taxon>Archosauria</taxon>
        <taxon>Dinosauria</taxon>
        <taxon>Saurischia</taxon>
        <taxon>Theropoda</taxon>
        <taxon>Coelurosauria</taxon>
        <taxon>Aves</taxon>
        <taxon>Neognathae</taxon>
        <taxon>Neoaves</taxon>
        <taxon>Telluraves</taxon>
        <taxon>Australaves</taxon>
        <taxon>Passeriformes</taxon>
        <taxon>Passeroidea</taxon>
        <taxon>Passeridae</taxon>
        <taxon>Chloebia</taxon>
    </lineage>
</organism>
<feature type="chain" id="PRO_5017991721" evidence="1">
    <location>
        <begin position="21"/>
        <end position="59"/>
    </location>
</feature>
<proteinExistence type="predicted"/>